<dbReference type="PANTHER" id="PTHR23416">
    <property type="entry name" value="SIALIC ACID SYNTHASE-RELATED"/>
    <property type="match status" value="1"/>
</dbReference>
<dbReference type="GO" id="GO:0008870">
    <property type="term" value="F:galactoside O-acetyltransferase activity"/>
    <property type="evidence" value="ECO:0007669"/>
    <property type="project" value="UniProtKB-EC"/>
</dbReference>
<comment type="caution">
    <text evidence="2">The sequence shown here is derived from an EMBL/GenBank/DDBJ whole genome shotgun (WGS) entry which is preliminary data.</text>
</comment>
<dbReference type="SUPFAM" id="SSF51161">
    <property type="entry name" value="Trimeric LpxA-like enzymes"/>
    <property type="match status" value="1"/>
</dbReference>
<dbReference type="Pfam" id="PF00132">
    <property type="entry name" value="Hexapep"/>
    <property type="match status" value="1"/>
</dbReference>
<dbReference type="PROSITE" id="PS00101">
    <property type="entry name" value="HEXAPEP_TRANSFERASES"/>
    <property type="match status" value="1"/>
</dbReference>
<sequence>MSILNKYRFGPDILLKHWMLRIKPLNKILVKRNIEKLGDNVQVRPYVTIVNGNNINVGNNVVLRSGTQLHAGKVSKIIIENNVLIAPDVFITVNNHNYADINKPILQQGDSEEEVVIKEGSWIGRGATILKGVTIGRNSIVGAGAVVTKDVPDYCIVGGVPAKIIKKLD</sequence>
<name>A0A644Z9H0_9ZZZZ</name>
<dbReference type="AlphaFoldDB" id="A0A644Z9H0"/>
<dbReference type="InterPro" id="IPR011004">
    <property type="entry name" value="Trimer_LpxA-like_sf"/>
</dbReference>
<dbReference type="InterPro" id="IPR001451">
    <property type="entry name" value="Hexapep"/>
</dbReference>
<dbReference type="PANTHER" id="PTHR23416:SF78">
    <property type="entry name" value="LIPOPOLYSACCHARIDE BIOSYNTHESIS O-ACETYL TRANSFERASE WBBJ-RELATED"/>
    <property type="match status" value="1"/>
</dbReference>
<evidence type="ECO:0000256" key="1">
    <source>
        <dbReference type="ARBA" id="ARBA00022679"/>
    </source>
</evidence>
<evidence type="ECO:0000313" key="2">
    <source>
        <dbReference type="EMBL" id="MPM36928.1"/>
    </source>
</evidence>
<dbReference type="EMBL" id="VSSQ01007772">
    <property type="protein sequence ID" value="MPM36928.1"/>
    <property type="molecule type" value="Genomic_DNA"/>
</dbReference>
<proteinExistence type="predicted"/>
<dbReference type="InterPro" id="IPR018357">
    <property type="entry name" value="Hexapep_transf_CS"/>
</dbReference>
<accession>A0A644Z9H0</accession>
<reference evidence="2" key="1">
    <citation type="submission" date="2019-08" db="EMBL/GenBank/DDBJ databases">
        <authorList>
            <person name="Kucharzyk K."/>
            <person name="Murdoch R.W."/>
            <person name="Higgins S."/>
            <person name="Loffler F."/>
        </authorList>
    </citation>
    <scope>NUCLEOTIDE SEQUENCE</scope>
</reference>
<dbReference type="EC" id="2.3.1.18" evidence="2"/>
<keyword evidence="2" id="KW-0012">Acyltransferase</keyword>
<gene>
    <name evidence="2" type="primary">lacA_4</name>
    <name evidence="2" type="ORF">SDC9_83532</name>
</gene>
<dbReference type="CDD" id="cd04647">
    <property type="entry name" value="LbH_MAT_like"/>
    <property type="match status" value="1"/>
</dbReference>
<dbReference type="Gene3D" id="2.160.10.10">
    <property type="entry name" value="Hexapeptide repeat proteins"/>
    <property type="match status" value="1"/>
</dbReference>
<protein>
    <submittedName>
        <fullName evidence="2">Galactoside O-acetyltransferase</fullName>
        <ecNumber evidence="2">2.3.1.18</ecNumber>
    </submittedName>
</protein>
<keyword evidence="1 2" id="KW-0808">Transferase</keyword>
<organism evidence="2">
    <name type="scientific">bioreactor metagenome</name>
    <dbReference type="NCBI Taxonomy" id="1076179"/>
    <lineage>
        <taxon>unclassified sequences</taxon>
        <taxon>metagenomes</taxon>
        <taxon>ecological metagenomes</taxon>
    </lineage>
</organism>
<dbReference type="InterPro" id="IPR051159">
    <property type="entry name" value="Hexapeptide_acetyltransf"/>
</dbReference>